<evidence type="ECO:0000256" key="5">
    <source>
        <dbReference type="ARBA" id="ARBA00023054"/>
    </source>
</evidence>
<keyword evidence="11" id="KW-1185">Reference proteome</keyword>
<keyword evidence="6" id="KW-0206">Cytoskeleton</keyword>
<dbReference type="InterPro" id="IPR026099">
    <property type="entry name" value="Odf2-rel"/>
</dbReference>
<feature type="compositionally biased region" description="Basic and acidic residues" evidence="9">
    <location>
        <begin position="1"/>
        <end position="10"/>
    </location>
</feature>
<organism evidence="10 11">
    <name type="scientific">Chrysemys picta bellii</name>
    <name type="common">Western painted turtle</name>
    <name type="synonym">Emys bellii</name>
    <dbReference type="NCBI Taxonomy" id="8478"/>
    <lineage>
        <taxon>Eukaryota</taxon>
        <taxon>Metazoa</taxon>
        <taxon>Chordata</taxon>
        <taxon>Craniata</taxon>
        <taxon>Vertebrata</taxon>
        <taxon>Euteleostomi</taxon>
        <taxon>Archelosauria</taxon>
        <taxon>Testudinata</taxon>
        <taxon>Testudines</taxon>
        <taxon>Cryptodira</taxon>
        <taxon>Durocryptodira</taxon>
        <taxon>Testudinoidea</taxon>
        <taxon>Emydidae</taxon>
        <taxon>Chrysemys</taxon>
    </lineage>
</organism>
<evidence type="ECO:0000256" key="8">
    <source>
        <dbReference type="SAM" id="Coils"/>
    </source>
</evidence>
<feature type="region of interest" description="Disordered" evidence="9">
    <location>
        <begin position="1"/>
        <end position="21"/>
    </location>
</feature>
<accession>A0A8C3ISB4</accession>
<dbReference type="CTD" id="57489"/>
<name>A0A8C3ISB4_CHRPI</name>
<dbReference type="Proteomes" id="UP000694380">
    <property type="component" value="Chromosome 8"/>
</dbReference>
<keyword evidence="7" id="KW-0966">Cell projection</keyword>
<evidence type="ECO:0000256" key="4">
    <source>
        <dbReference type="ARBA" id="ARBA00022490"/>
    </source>
</evidence>
<evidence type="ECO:0000256" key="7">
    <source>
        <dbReference type="ARBA" id="ARBA00023273"/>
    </source>
</evidence>
<dbReference type="AlphaFoldDB" id="A0A8C3ISB4"/>
<dbReference type="PANTHER" id="PTHR23162">
    <property type="entry name" value="OUTER DENSE FIBER OF SPERM TAILS 2"/>
    <property type="match status" value="1"/>
</dbReference>
<dbReference type="GO" id="GO:1902018">
    <property type="term" value="P:negative regulation of cilium assembly"/>
    <property type="evidence" value="ECO:0007669"/>
    <property type="project" value="Ensembl"/>
</dbReference>
<evidence type="ECO:0000256" key="6">
    <source>
        <dbReference type="ARBA" id="ARBA00023212"/>
    </source>
</evidence>
<dbReference type="OMA" id="YKHQMLA"/>
<feature type="coiled-coil region" evidence="8">
    <location>
        <begin position="544"/>
        <end position="674"/>
    </location>
</feature>
<dbReference type="GO" id="GO:0034451">
    <property type="term" value="C:centriolar satellite"/>
    <property type="evidence" value="ECO:0007669"/>
    <property type="project" value="Ensembl"/>
</dbReference>
<comment type="similarity">
    <text evidence="3">Belongs to the ODF2 family.</text>
</comment>
<proteinExistence type="inferred from homology"/>
<dbReference type="KEGG" id="cpic:101933700"/>
<evidence type="ECO:0000256" key="1">
    <source>
        <dbReference type="ARBA" id="ARBA00004114"/>
    </source>
</evidence>
<protein>
    <submittedName>
        <fullName evidence="10">Outer dense fiber of sperm tails 2 like</fullName>
    </submittedName>
</protein>
<dbReference type="GeneID" id="101933700"/>
<reference evidence="10" key="2">
    <citation type="submission" date="2025-08" db="UniProtKB">
        <authorList>
            <consortium name="Ensembl"/>
        </authorList>
    </citation>
    <scope>IDENTIFICATION</scope>
</reference>
<dbReference type="OrthoDB" id="9948429at2759"/>
<keyword evidence="4" id="KW-0963">Cytoplasm</keyword>
<evidence type="ECO:0000256" key="9">
    <source>
        <dbReference type="SAM" id="MobiDB-lite"/>
    </source>
</evidence>
<gene>
    <name evidence="10" type="primary">ODF2L</name>
</gene>
<dbReference type="GO" id="GO:0005814">
    <property type="term" value="C:centriole"/>
    <property type="evidence" value="ECO:0007669"/>
    <property type="project" value="UniProtKB-SubCell"/>
</dbReference>
<keyword evidence="5 8" id="KW-0175">Coiled coil</keyword>
<comment type="subcellular location">
    <subcellularLocation>
        <location evidence="2">Cell projection</location>
        <location evidence="2">Cilium</location>
    </subcellularLocation>
    <subcellularLocation>
        <location evidence="1">Cytoplasm</location>
        <location evidence="1">Cytoskeleton</location>
        <location evidence="1">Microtubule organizing center</location>
        <location evidence="1">Centrosome</location>
        <location evidence="1">Centriole</location>
    </subcellularLocation>
</comment>
<feature type="coiled-coil region" evidence="8">
    <location>
        <begin position="331"/>
        <end position="506"/>
    </location>
</feature>
<evidence type="ECO:0000313" key="11">
    <source>
        <dbReference type="Proteomes" id="UP000694380"/>
    </source>
</evidence>
<dbReference type="PANTHER" id="PTHR23162:SF7">
    <property type="entry name" value="PROTEIN BCAP"/>
    <property type="match status" value="1"/>
</dbReference>
<feature type="coiled-coil region" evidence="8">
    <location>
        <begin position="229"/>
        <end position="294"/>
    </location>
</feature>
<reference evidence="10" key="3">
    <citation type="submission" date="2025-09" db="UniProtKB">
        <authorList>
            <consortium name="Ensembl"/>
        </authorList>
    </citation>
    <scope>IDENTIFICATION</scope>
</reference>
<dbReference type="Ensembl" id="ENSCPBT00000043758.1">
    <property type="protein sequence ID" value="ENSCPBP00000037304.1"/>
    <property type="gene ID" value="ENSCPBG00000025869.1"/>
</dbReference>
<dbReference type="GeneTree" id="ENSGT00530000063497"/>
<evidence type="ECO:0000313" key="10">
    <source>
        <dbReference type="Ensembl" id="ENSCPBP00000037304.1"/>
    </source>
</evidence>
<sequence length="687" mass="80251">MLSSVHRQDNDIPSELHVQQKLPSPDVAEFSACMEEETLKQNWSSFTKVMDKHQTKLKELSPQLKSRSQENFLEQNLSESEMRWLKEDEIATLQEKILEAEMAISSTEMFLPSFKVTIAGMTNVCNLSTSDMIKISKQEDLLIKELETLKHIKGLLLHLLRTTEHKEISSKQIDILMQKLTESETENDGLRKETLETEKHIVELSSQLQQEKANALKADHLSKSVEAVQAHLQCQIQKKEAENDQLKAKIQTLEKKITEWKLQIGKHKHQILAVKETNEQKKKALKKATRAQKQRAECFEASIEKLTSKIRKREVKLSEVLSASSVWKNHHEKAVEEKTRLEVQFETLKKQITNLLEDMKKIQDRGRNSNEEIHGKLNSISSESANIRLDNAKLKALLAALEDNTVSAEAELLNLQEKVKQQENLAEQYKTQVQKLQTEAEELKARYKKVLNENKIITEAKDLEISEVRSQIQAQLKELEHVRDLLKVAEERLQEYQENLLSYKRSYADKSKTIRELQVQMDDNNRFLRNHSLEEENCNIQKKYEYLKRQLEKMEVQNEELAHQLANQEESLQHSELQLKEKLAEYDALARQLEAALEEGRKKESEEVEKMSSKERALQTKILTLETELRERREEQKRLVCKLNNREKRQEVCLKELEHNLQKSENQNHSIHNYVQFLKNSYVTMFG</sequence>
<evidence type="ECO:0000256" key="3">
    <source>
        <dbReference type="ARBA" id="ARBA00009316"/>
    </source>
</evidence>
<dbReference type="GO" id="GO:0036064">
    <property type="term" value="C:ciliary basal body"/>
    <property type="evidence" value="ECO:0007669"/>
    <property type="project" value="Ensembl"/>
</dbReference>
<reference evidence="10" key="1">
    <citation type="journal article" date="2015" name="Genome Biol. Evol.">
        <title>Physical Mapping and Refinement of the Painted Turtle Genome (Chrysemys picta) Inform Amniote Genome Evolution and Challenge Turtle-Bird Chromosomal Conservation.</title>
        <authorList>
            <person name="Badenhorst D."/>
            <person name="Hillier L.W."/>
            <person name="Literman R."/>
            <person name="Montiel E.E."/>
            <person name="Radhakrishnan S."/>
            <person name="Shen Y."/>
            <person name="Minx P."/>
            <person name="Janes D.E."/>
            <person name="Warren W.C."/>
            <person name="Edwards S.V."/>
            <person name="Valenzuela N."/>
        </authorList>
    </citation>
    <scope>NUCLEOTIDE SEQUENCE [LARGE SCALE GENOMIC DNA]</scope>
</reference>
<evidence type="ECO:0000256" key="2">
    <source>
        <dbReference type="ARBA" id="ARBA00004138"/>
    </source>
</evidence>